<proteinExistence type="predicted"/>
<feature type="compositionally biased region" description="Polar residues" evidence="1">
    <location>
        <begin position="105"/>
        <end position="114"/>
    </location>
</feature>
<reference evidence="3" key="1">
    <citation type="journal article" date="2014" name="Nat. Commun.">
        <title>The rainbow trout genome provides novel insights into evolution after whole-genome duplication in vertebrates.</title>
        <authorList>
            <person name="Berthelot C."/>
            <person name="Brunet F."/>
            <person name="Chalopin D."/>
            <person name="Juanchich A."/>
            <person name="Bernard M."/>
            <person name="Noel B."/>
            <person name="Bento P."/>
            <person name="Da Silva C."/>
            <person name="Labadie K."/>
            <person name="Alberti A."/>
            <person name="Aury J.M."/>
            <person name="Louis A."/>
            <person name="Dehais P."/>
            <person name="Bardou P."/>
            <person name="Montfort J."/>
            <person name="Klopp C."/>
            <person name="Cabau C."/>
            <person name="Gaspin C."/>
            <person name="Thorgaard G.H."/>
            <person name="Boussaha M."/>
            <person name="Quillet E."/>
            <person name="Guyomard R."/>
            <person name="Galiana D."/>
            <person name="Bobe J."/>
            <person name="Volff J.N."/>
            <person name="Genet C."/>
            <person name="Wincker P."/>
            <person name="Jaillon O."/>
            <person name="Roest Crollius H."/>
            <person name="Guiguen Y."/>
        </authorList>
    </citation>
    <scope>NUCLEOTIDE SEQUENCE [LARGE SCALE GENOMIC DNA]</scope>
</reference>
<name>A0A060YLT6_ONCMY</name>
<keyword evidence="2" id="KW-1133">Transmembrane helix</keyword>
<keyword evidence="2" id="KW-0812">Transmembrane</keyword>
<feature type="transmembrane region" description="Helical" evidence="2">
    <location>
        <begin position="6"/>
        <end position="28"/>
    </location>
</feature>
<evidence type="ECO:0000313" key="3">
    <source>
        <dbReference type="EMBL" id="CDQ90414.1"/>
    </source>
</evidence>
<protein>
    <submittedName>
        <fullName evidence="3">Uncharacterized protein</fullName>
    </submittedName>
</protein>
<dbReference type="AlphaFoldDB" id="A0A060YLT6"/>
<reference evidence="3" key="2">
    <citation type="submission" date="2014-03" db="EMBL/GenBank/DDBJ databases">
        <authorList>
            <person name="Genoscope - CEA"/>
        </authorList>
    </citation>
    <scope>NUCLEOTIDE SEQUENCE</scope>
</reference>
<feature type="region of interest" description="Disordered" evidence="1">
    <location>
        <begin position="105"/>
        <end position="166"/>
    </location>
</feature>
<evidence type="ECO:0000256" key="1">
    <source>
        <dbReference type="SAM" id="MobiDB-lite"/>
    </source>
</evidence>
<sequence>MLLNGELFTSLSCSLLYFSLCLGLFLSLSRMTSPSRPSLLNYAHDGVISSPLQKPMDLKQLKQRAAAIPPIVSLTTFCMPQMPDGGPRGACSKAELPPHALALYQQQITMAHGESSQEAKQHAGQPSKQHPYPAQGDPHNISSPRVHPRSPSASDKDGTNISPLSP</sequence>
<accession>A0A060YLT6</accession>
<gene>
    <name evidence="3" type="ORF">GSONMT00017545001</name>
</gene>
<keyword evidence="2" id="KW-0472">Membrane</keyword>
<dbReference type="EMBL" id="FR910496">
    <property type="protein sequence ID" value="CDQ90414.1"/>
    <property type="molecule type" value="Genomic_DNA"/>
</dbReference>
<evidence type="ECO:0000313" key="4">
    <source>
        <dbReference type="Proteomes" id="UP000193380"/>
    </source>
</evidence>
<evidence type="ECO:0000256" key="2">
    <source>
        <dbReference type="SAM" id="Phobius"/>
    </source>
</evidence>
<dbReference type="PaxDb" id="8022-A0A060YLT6"/>
<organism evidence="3 4">
    <name type="scientific">Oncorhynchus mykiss</name>
    <name type="common">Rainbow trout</name>
    <name type="synonym">Salmo gairdneri</name>
    <dbReference type="NCBI Taxonomy" id="8022"/>
    <lineage>
        <taxon>Eukaryota</taxon>
        <taxon>Metazoa</taxon>
        <taxon>Chordata</taxon>
        <taxon>Craniata</taxon>
        <taxon>Vertebrata</taxon>
        <taxon>Euteleostomi</taxon>
        <taxon>Actinopterygii</taxon>
        <taxon>Neopterygii</taxon>
        <taxon>Teleostei</taxon>
        <taxon>Protacanthopterygii</taxon>
        <taxon>Salmoniformes</taxon>
        <taxon>Salmonidae</taxon>
        <taxon>Salmoninae</taxon>
        <taxon>Oncorhynchus</taxon>
    </lineage>
</organism>
<dbReference type="Proteomes" id="UP000193380">
    <property type="component" value="Unassembled WGS sequence"/>
</dbReference>
<dbReference type="STRING" id="8022.A0A060YLT6"/>